<feature type="region of interest" description="Disordered" evidence="1">
    <location>
        <begin position="69"/>
        <end position="117"/>
    </location>
</feature>
<organism evidence="2">
    <name type="scientific">Planktothricoides sp. SpSt-374</name>
    <dbReference type="NCBI Taxonomy" id="2282167"/>
    <lineage>
        <taxon>Bacteria</taxon>
        <taxon>Bacillati</taxon>
        <taxon>Cyanobacteriota</taxon>
        <taxon>Cyanophyceae</taxon>
        <taxon>Oscillatoriophycideae</taxon>
        <taxon>Oscillatoriales</taxon>
        <taxon>Oscillatoriaceae</taxon>
        <taxon>Planktothricoides</taxon>
    </lineage>
</organism>
<evidence type="ECO:0000256" key="1">
    <source>
        <dbReference type="SAM" id="MobiDB-lite"/>
    </source>
</evidence>
<reference evidence="2" key="1">
    <citation type="journal article" date="2020" name="mSystems">
        <title>Genome- and Community-Level Interaction Insights into Carbon Utilization and Element Cycling Functions of Hydrothermarchaeota in Hydrothermal Sediment.</title>
        <authorList>
            <person name="Zhou Z."/>
            <person name="Liu Y."/>
            <person name="Xu W."/>
            <person name="Pan J."/>
            <person name="Luo Z.H."/>
            <person name="Li M."/>
        </authorList>
    </citation>
    <scope>NUCLEOTIDE SEQUENCE [LARGE SCALE GENOMIC DNA]</scope>
    <source>
        <strain evidence="2">SpSt-374</strain>
    </source>
</reference>
<evidence type="ECO:0000313" key="2">
    <source>
        <dbReference type="EMBL" id="HGG00646.1"/>
    </source>
</evidence>
<dbReference type="EMBL" id="DSPX01000082">
    <property type="protein sequence ID" value="HGG00646.1"/>
    <property type="molecule type" value="Genomic_DNA"/>
</dbReference>
<sequence length="264" mass="28135">MLESFRSSYANAGLISELLTIDSGKYVVRVLVVIDGATRSSGMAAADTLEVAEDRARDRALAGLAMSKPPQTIATGRPLQSSPGRETSVEISRGVSGGKVAPSGVTPPTTRAYSSELESPVFSAPLANPRDSGVGLAAGGTSKSWDLDESFAGTVIEKGSRGDRAVAPTGIADVEAEGEAMFAPLEVPFGMDGESLRQPTVPTEPADNSDLLAETDVEIRRLGWSNEQGRQFLKERYQKASRRLLNEVELLDFYNYLKSQPTPN</sequence>
<gene>
    <name evidence="2" type="ORF">ENR15_08345</name>
</gene>
<name>A0A7C3ZT41_9CYAN</name>
<comment type="caution">
    <text evidence="2">The sequence shown here is derived from an EMBL/GenBank/DDBJ whole genome shotgun (WGS) entry which is preliminary data.</text>
</comment>
<dbReference type="AlphaFoldDB" id="A0A7C3ZT41"/>
<feature type="compositionally biased region" description="Polar residues" evidence="1">
    <location>
        <begin position="69"/>
        <end position="85"/>
    </location>
</feature>
<proteinExistence type="predicted"/>
<protein>
    <submittedName>
        <fullName evidence="2">Uncharacterized protein</fullName>
    </submittedName>
</protein>
<feature type="compositionally biased region" description="Polar residues" evidence="1">
    <location>
        <begin position="106"/>
        <end position="117"/>
    </location>
</feature>
<accession>A0A7C3ZT41</accession>